<dbReference type="PANTHER" id="PTHR43031:SF1">
    <property type="entry name" value="PYRIDINE NUCLEOTIDE-DISULPHIDE OXIDOREDUCTASE"/>
    <property type="match status" value="1"/>
</dbReference>
<dbReference type="Proteomes" id="UP000543030">
    <property type="component" value="Unassembled WGS sequence"/>
</dbReference>
<sequence>MNEQIAHYERKLQFEIDAADLMHLLGAGHRLVVVDARKPEAFLQEHIPGAINLPHRAMSETTTAQLPRDVLYVTYCDGIGCNASTKGALNLARSGFQVKELLGGLDWFKRDGYTTEGVSGTAPDKVACAC</sequence>
<dbReference type="InterPro" id="IPR036873">
    <property type="entry name" value="Rhodanese-like_dom_sf"/>
</dbReference>
<dbReference type="GO" id="GO:0004792">
    <property type="term" value="F:thiosulfate-cyanide sulfurtransferase activity"/>
    <property type="evidence" value="ECO:0007669"/>
    <property type="project" value="InterPro"/>
</dbReference>
<gene>
    <name evidence="2" type="ORF">HNQ50_002290</name>
</gene>
<evidence type="ECO:0000313" key="3">
    <source>
        <dbReference type="Proteomes" id="UP000543030"/>
    </source>
</evidence>
<accession>A0A840RGK4</accession>
<proteinExistence type="predicted"/>
<reference evidence="2 3" key="1">
    <citation type="submission" date="2020-08" db="EMBL/GenBank/DDBJ databases">
        <title>Genomic Encyclopedia of Type Strains, Phase IV (KMG-IV): sequencing the most valuable type-strain genomes for metagenomic binning, comparative biology and taxonomic classification.</title>
        <authorList>
            <person name="Goeker M."/>
        </authorList>
    </citation>
    <scope>NUCLEOTIDE SEQUENCE [LARGE SCALE GENOMIC DNA]</scope>
    <source>
        <strain evidence="2 3">DSM 18233</strain>
    </source>
</reference>
<protein>
    <submittedName>
        <fullName evidence="2">Rhodanese-related sulfurtransferase</fullName>
    </submittedName>
</protein>
<organism evidence="2 3">
    <name type="scientific">Silvimonas terrae</name>
    <dbReference type="NCBI Taxonomy" id="300266"/>
    <lineage>
        <taxon>Bacteria</taxon>
        <taxon>Pseudomonadati</taxon>
        <taxon>Pseudomonadota</taxon>
        <taxon>Betaproteobacteria</taxon>
        <taxon>Neisseriales</taxon>
        <taxon>Chitinibacteraceae</taxon>
        <taxon>Silvimonas</taxon>
    </lineage>
</organism>
<feature type="domain" description="Rhodanese" evidence="1">
    <location>
        <begin position="27"/>
        <end position="117"/>
    </location>
</feature>
<evidence type="ECO:0000313" key="2">
    <source>
        <dbReference type="EMBL" id="MBB5191560.1"/>
    </source>
</evidence>
<dbReference type="Pfam" id="PF00581">
    <property type="entry name" value="Rhodanese"/>
    <property type="match status" value="1"/>
</dbReference>
<dbReference type="EMBL" id="JACHHN010000004">
    <property type="protein sequence ID" value="MBB5191560.1"/>
    <property type="molecule type" value="Genomic_DNA"/>
</dbReference>
<dbReference type="PROSITE" id="PS00380">
    <property type="entry name" value="RHODANESE_1"/>
    <property type="match status" value="1"/>
</dbReference>
<dbReference type="RefSeq" id="WP_184100696.1">
    <property type="nucleotide sequence ID" value="NZ_JACHHN010000004.1"/>
</dbReference>
<dbReference type="PROSITE" id="PS50206">
    <property type="entry name" value="RHODANESE_3"/>
    <property type="match status" value="1"/>
</dbReference>
<dbReference type="SUPFAM" id="SSF52821">
    <property type="entry name" value="Rhodanese/Cell cycle control phosphatase"/>
    <property type="match status" value="1"/>
</dbReference>
<dbReference type="PANTHER" id="PTHR43031">
    <property type="entry name" value="FAD-DEPENDENT OXIDOREDUCTASE"/>
    <property type="match status" value="1"/>
</dbReference>
<dbReference type="Gene3D" id="3.40.250.10">
    <property type="entry name" value="Rhodanese-like domain"/>
    <property type="match status" value="1"/>
</dbReference>
<name>A0A840RGK4_9NEIS</name>
<dbReference type="InterPro" id="IPR050229">
    <property type="entry name" value="GlpE_sulfurtransferase"/>
</dbReference>
<keyword evidence="2" id="KW-0808">Transferase</keyword>
<dbReference type="InterPro" id="IPR001307">
    <property type="entry name" value="Thiosulphate_STrfase_CS"/>
</dbReference>
<dbReference type="SMART" id="SM00450">
    <property type="entry name" value="RHOD"/>
    <property type="match status" value="1"/>
</dbReference>
<keyword evidence="3" id="KW-1185">Reference proteome</keyword>
<evidence type="ECO:0000259" key="1">
    <source>
        <dbReference type="PROSITE" id="PS50206"/>
    </source>
</evidence>
<dbReference type="AlphaFoldDB" id="A0A840RGK4"/>
<dbReference type="InterPro" id="IPR001763">
    <property type="entry name" value="Rhodanese-like_dom"/>
</dbReference>
<comment type="caution">
    <text evidence="2">The sequence shown here is derived from an EMBL/GenBank/DDBJ whole genome shotgun (WGS) entry which is preliminary data.</text>
</comment>